<keyword evidence="2 4" id="KW-0863">Zinc-finger</keyword>
<dbReference type="GO" id="GO:0008270">
    <property type="term" value="F:zinc ion binding"/>
    <property type="evidence" value="ECO:0007669"/>
    <property type="project" value="UniProtKB-KW"/>
</dbReference>
<dbReference type="PANTHER" id="PTHR46508">
    <property type="entry name" value="PHD FINGER FAMILY PROTEIN"/>
    <property type="match status" value="1"/>
</dbReference>
<protein>
    <recommendedName>
        <fullName evidence="6">PHD-type domain-containing protein</fullName>
    </recommendedName>
</protein>
<dbReference type="CDD" id="cd15568">
    <property type="entry name" value="PHD5_NSD"/>
    <property type="match status" value="1"/>
</dbReference>
<reference evidence="7 8" key="1">
    <citation type="submission" date="2024-10" db="EMBL/GenBank/DDBJ databases">
        <title>Updated reference genomes for cyclostephanoid diatoms.</title>
        <authorList>
            <person name="Roberts W.R."/>
            <person name="Alverson A.J."/>
        </authorList>
    </citation>
    <scope>NUCLEOTIDE SEQUENCE [LARGE SCALE GENOMIC DNA]</scope>
    <source>
        <strain evidence="7 8">AJA232-27</strain>
    </source>
</reference>
<evidence type="ECO:0000256" key="4">
    <source>
        <dbReference type="PROSITE-ProRule" id="PRU00146"/>
    </source>
</evidence>
<proteinExistence type="predicted"/>
<dbReference type="PANTHER" id="PTHR46508:SF1">
    <property type="entry name" value="PHD FINGER FAMILY PROTEIN"/>
    <property type="match status" value="1"/>
</dbReference>
<dbReference type="InterPro" id="IPR019786">
    <property type="entry name" value="Zinc_finger_PHD-type_CS"/>
</dbReference>
<dbReference type="SMART" id="SM00249">
    <property type="entry name" value="PHD"/>
    <property type="match status" value="1"/>
</dbReference>
<evidence type="ECO:0000256" key="5">
    <source>
        <dbReference type="SAM" id="MobiDB-lite"/>
    </source>
</evidence>
<dbReference type="Gene3D" id="3.30.40.10">
    <property type="entry name" value="Zinc/RING finger domain, C3HC4 (zinc finger)"/>
    <property type="match status" value="1"/>
</dbReference>
<dbReference type="InterPro" id="IPR011011">
    <property type="entry name" value="Znf_FYVE_PHD"/>
</dbReference>
<dbReference type="SUPFAM" id="SSF57903">
    <property type="entry name" value="FYVE/PHD zinc finger"/>
    <property type="match status" value="1"/>
</dbReference>
<dbReference type="InterPro" id="IPR013083">
    <property type="entry name" value="Znf_RING/FYVE/PHD"/>
</dbReference>
<evidence type="ECO:0000256" key="3">
    <source>
        <dbReference type="ARBA" id="ARBA00022833"/>
    </source>
</evidence>
<evidence type="ECO:0000259" key="6">
    <source>
        <dbReference type="PROSITE" id="PS50016"/>
    </source>
</evidence>
<dbReference type="InterPro" id="IPR019787">
    <property type="entry name" value="Znf_PHD-finger"/>
</dbReference>
<evidence type="ECO:0000256" key="2">
    <source>
        <dbReference type="ARBA" id="ARBA00022771"/>
    </source>
</evidence>
<name>A0ABD3M895_9STRA</name>
<dbReference type="PROSITE" id="PS01359">
    <property type="entry name" value="ZF_PHD_1"/>
    <property type="match status" value="1"/>
</dbReference>
<feature type="region of interest" description="Disordered" evidence="5">
    <location>
        <begin position="1"/>
        <end position="47"/>
    </location>
</feature>
<dbReference type="PROSITE" id="PS50016">
    <property type="entry name" value="ZF_PHD_2"/>
    <property type="match status" value="1"/>
</dbReference>
<feature type="compositionally biased region" description="Low complexity" evidence="5">
    <location>
        <begin position="21"/>
        <end position="42"/>
    </location>
</feature>
<keyword evidence="3" id="KW-0862">Zinc</keyword>
<sequence length="556" mass="61289">MSPVNNSDSDDSSHFSVGPDTPNSGGNLSSNTGSSFTGQSAVVDDDGGGADGDLDECFICGDGGELIICDAPGCEKAYHAECVNVDINTLPLAWFCPDCCTHPANKSTTTPTVVDDDNAVSGTTTVSNPVVTVAGDNDTAPRTPTKTSRTANKKISNRDSIIHTPTYSPAKPSSTPSSFKMVTVPKGVNPGDVFHVLIPSEEGDNTKKEVVIGVICPRGVRAGDSIIVLEPGNIHPLVSPEEIVKINRRLFARDDGRGGIDQGPSTPTCHEEEEEEEGLLAMMDSAIIDAFWEVLWPFLKLRGWSCDRQLHYDFGAVKFSPPTSILKASKTEERDTFQYFHSLRGIRTYISGDDKYSKALDDFDMAIVRRKKAVMARFQQQRRRQSHRTPDAWKCLRNRKHIRVGKDYQVTQPLSRAGTNVPGEGARYTGEQIWNKTTSKPPTLAPSIWYEWAEDPNLLDQFHTAIMESKKQMNVLALAISKPVNFCLWYYYHEYKTSKNKKLYEALKKMMIDEMSTQNSNECAICNGGGEILCCDTCPEAVSLLVYCSGCFNHCH</sequence>
<evidence type="ECO:0000256" key="1">
    <source>
        <dbReference type="ARBA" id="ARBA00022723"/>
    </source>
</evidence>
<feature type="domain" description="PHD-type" evidence="6">
    <location>
        <begin position="54"/>
        <end position="102"/>
    </location>
</feature>
<accession>A0ABD3M895</accession>
<gene>
    <name evidence="7" type="ORF">ACHAWU_004834</name>
</gene>
<dbReference type="EMBL" id="JALLBG020000237">
    <property type="protein sequence ID" value="KAL3758196.1"/>
    <property type="molecule type" value="Genomic_DNA"/>
</dbReference>
<dbReference type="AlphaFoldDB" id="A0ABD3M895"/>
<keyword evidence="1" id="KW-0479">Metal-binding</keyword>
<keyword evidence="8" id="KW-1185">Reference proteome</keyword>
<dbReference type="Pfam" id="PF00628">
    <property type="entry name" value="PHD"/>
    <property type="match status" value="1"/>
</dbReference>
<evidence type="ECO:0000313" key="7">
    <source>
        <dbReference type="EMBL" id="KAL3758196.1"/>
    </source>
</evidence>
<dbReference type="Proteomes" id="UP001530293">
    <property type="component" value="Unassembled WGS sequence"/>
</dbReference>
<evidence type="ECO:0000313" key="8">
    <source>
        <dbReference type="Proteomes" id="UP001530293"/>
    </source>
</evidence>
<dbReference type="InterPro" id="IPR001965">
    <property type="entry name" value="Znf_PHD"/>
</dbReference>
<comment type="caution">
    <text evidence="7">The sequence shown here is derived from an EMBL/GenBank/DDBJ whole genome shotgun (WGS) entry which is preliminary data.</text>
</comment>
<organism evidence="7 8">
    <name type="scientific">Discostella pseudostelligera</name>
    <dbReference type="NCBI Taxonomy" id="259834"/>
    <lineage>
        <taxon>Eukaryota</taxon>
        <taxon>Sar</taxon>
        <taxon>Stramenopiles</taxon>
        <taxon>Ochrophyta</taxon>
        <taxon>Bacillariophyta</taxon>
        <taxon>Coscinodiscophyceae</taxon>
        <taxon>Thalassiosirophycidae</taxon>
        <taxon>Stephanodiscales</taxon>
        <taxon>Stephanodiscaceae</taxon>
        <taxon>Discostella</taxon>
    </lineage>
</organism>